<keyword evidence="4" id="KW-0963">Cytoplasm</keyword>
<dbReference type="EMBL" id="KL363296">
    <property type="protein sequence ID" value="KFD48357.1"/>
    <property type="molecule type" value="Genomic_DNA"/>
</dbReference>
<dbReference type="PROSITE" id="PS51797">
    <property type="entry name" value="TCTP_3"/>
    <property type="match status" value="1"/>
</dbReference>
<name>A0A085M971_9BILA</name>
<dbReference type="PANTHER" id="PTHR11991">
    <property type="entry name" value="TRANSLATIONALLY CONTROLLED TUMOR PROTEIN-RELATED"/>
    <property type="match status" value="1"/>
</dbReference>
<evidence type="ECO:0000256" key="6">
    <source>
        <dbReference type="PROSITE-ProRule" id="PRU01133"/>
    </source>
</evidence>
<evidence type="ECO:0000313" key="8">
    <source>
        <dbReference type="EMBL" id="KFD48357.1"/>
    </source>
</evidence>
<dbReference type="Proteomes" id="UP000030758">
    <property type="component" value="Unassembled WGS sequence"/>
</dbReference>
<comment type="subcellular location">
    <subcellularLocation>
        <location evidence="2">Cytoplasm</location>
    </subcellularLocation>
</comment>
<dbReference type="GO" id="GO:0005737">
    <property type="term" value="C:cytoplasm"/>
    <property type="evidence" value="ECO:0007669"/>
    <property type="project" value="UniProtKB-SubCell"/>
</dbReference>
<comment type="similarity">
    <text evidence="6">Belongs to the TCTP family.</text>
</comment>
<dbReference type="InterPro" id="IPR034737">
    <property type="entry name" value="TCTP"/>
</dbReference>
<dbReference type="GO" id="GO:0005509">
    <property type="term" value="F:calcium ion binding"/>
    <property type="evidence" value="ECO:0007669"/>
    <property type="project" value="TreeGrafter"/>
</dbReference>
<keyword evidence="11" id="KW-1185">Reference proteome</keyword>
<dbReference type="AlphaFoldDB" id="A0A085M971"/>
<feature type="domain" description="TCTP" evidence="7">
    <location>
        <begin position="1"/>
        <end position="177"/>
    </location>
</feature>
<dbReference type="Gene3D" id="2.170.150.10">
    <property type="entry name" value="Metal Binding Protein, Guanine Nucleotide Exchange Factor, Chain A"/>
    <property type="match status" value="1"/>
</dbReference>
<dbReference type="PRINTS" id="PR01653">
    <property type="entry name" value="TCTPROTEIN"/>
</dbReference>
<evidence type="ECO:0000313" key="10">
    <source>
        <dbReference type="EMBL" id="KFD71562.1"/>
    </source>
</evidence>
<evidence type="ECO:0000313" key="11">
    <source>
        <dbReference type="Proteomes" id="UP000030764"/>
    </source>
</evidence>
<evidence type="ECO:0000256" key="3">
    <source>
        <dbReference type="ARBA" id="ARBA00014759"/>
    </source>
</evidence>
<organism evidence="9 11">
    <name type="scientific">Trichuris suis</name>
    <name type="common">pig whipworm</name>
    <dbReference type="NCBI Taxonomy" id="68888"/>
    <lineage>
        <taxon>Eukaryota</taxon>
        <taxon>Metazoa</taxon>
        <taxon>Ecdysozoa</taxon>
        <taxon>Nematoda</taxon>
        <taxon>Enoplea</taxon>
        <taxon>Dorylaimia</taxon>
        <taxon>Trichinellida</taxon>
        <taxon>Trichuridae</taxon>
        <taxon>Trichuris</taxon>
    </lineage>
</organism>
<keyword evidence="5" id="KW-0106">Calcium</keyword>
<dbReference type="InterPro" id="IPR011323">
    <property type="entry name" value="Mss4/transl-control_tumour"/>
</dbReference>
<dbReference type="PANTHER" id="PTHR11991:SF0">
    <property type="entry name" value="TRANSLATIONALLY-CONTROLLED TUMOR PROTEIN"/>
    <property type="match status" value="1"/>
</dbReference>
<evidence type="ECO:0000256" key="5">
    <source>
        <dbReference type="ARBA" id="ARBA00022837"/>
    </source>
</evidence>
<evidence type="ECO:0000313" key="9">
    <source>
        <dbReference type="EMBL" id="KFD53767.1"/>
    </source>
</evidence>
<proteinExistence type="inferred from homology"/>
<gene>
    <name evidence="9" type="ORF">M513_05273</name>
    <name evidence="8" type="ORF">M513_10769</name>
    <name evidence="10" type="ORF">M514_16082</name>
</gene>
<evidence type="ECO:0000259" key="7">
    <source>
        <dbReference type="PROSITE" id="PS51797"/>
    </source>
</evidence>
<evidence type="ECO:0000256" key="4">
    <source>
        <dbReference type="ARBA" id="ARBA00022490"/>
    </source>
</evidence>
<reference evidence="9 11" key="1">
    <citation type="journal article" date="2014" name="Nat. Genet.">
        <title>Genome and transcriptome of the porcine whipworm Trichuris suis.</title>
        <authorList>
            <person name="Jex A.R."/>
            <person name="Nejsum P."/>
            <person name="Schwarz E.M."/>
            <person name="Hu L."/>
            <person name="Young N.D."/>
            <person name="Hall R.S."/>
            <person name="Korhonen P.K."/>
            <person name="Liao S."/>
            <person name="Thamsborg S."/>
            <person name="Xia J."/>
            <person name="Xu P."/>
            <person name="Wang S."/>
            <person name="Scheerlinck J.P."/>
            <person name="Hofmann A."/>
            <person name="Sternberg P.W."/>
            <person name="Wang J."/>
            <person name="Gasser R.B."/>
        </authorList>
    </citation>
    <scope>NUCLEOTIDE SEQUENCE [LARGE SCALE GENOMIC DNA]</scope>
    <source>
        <strain evidence="10">DCEP-RM93F</strain>
        <strain evidence="9">DCEP-RM93M</strain>
    </source>
</reference>
<dbReference type="InterPro" id="IPR011057">
    <property type="entry name" value="Mss4-like_sf"/>
</dbReference>
<sequence>MIIYKDIFSGDELCSDTFPMKLVNDVVYEFVGKYVTRKIGDIHLEGANPSAEEMDEGTDEAVERGVDIILNHQLVSMNVYQDVKIFKEWVKEYVKKLVDRLKNDGMGEAELKEFKSKIQEYVSSLMKSNRFKDLEFYTGPGEEAVEGQLGILEYRDFDGEEKPVLMLIKQGLVEEKCGAI</sequence>
<evidence type="ECO:0000256" key="1">
    <source>
        <dbReference type="ARBA" id="ARBA00002114"/>
    </source>
</evidence>
<dbReference type="InterPro" id="IPR018105">
    <property type="entry name" value="Translational_control_tumour_p"/>
</dbReference>
<comment type="function">
    <text evidence="1">Involved in calcium binding and microtubule stabilization.</text>
</comment>
<protein>
    <recommendedName>
        <fullName evidence="3">Translationally-controlled tumor protein homolog</fullName>
    </recommendedName>
</protein>
<dbReference type="EMBL" id="KL367481">
    <property type="protein sequence ID" value="KFD71562.1"/>
    <property type="molecule type" value="Genomic_DNA"/>
</dbReference>
<dbReference type="EMBL" id="KL363213">
    <property type="protein sequence ID" value="KFD53767.1"/>
    <property type="molecule type" value="Genomic_DNA"/>
</dbReference>
<evidence type="ECO:0000256" key="2">
    <source>
        <dbReference type="ARBA" id="ARBA00004496"/>
    </source>
</evidence>
<dbReference type="SUPFAM" id="SSF51316">
    <property type="entry name" value="Mss4-like"/>
    <property type="match status" value="1"/>
</dbReference>
<dbReference type="Proteomes" id="UP000030764">
    <property type="component" value="Unassembled WGS sequence"/>
</dbReference>
<dbReference type="Pfam" id="PF00838">
    <property type="entry name" value="TCTP"/>
    <property type="match status" value="1"/>
</dbReference>
<dbReference type="FunFam" id="2.170.150.10:FF:000010">
    <property type="entry name" value="Translationally-controlled tumor protein homolog"/>
    <property type="match status" value="1"/>
</dbReference>
<accession>A0A085M971</accession>